<name>H1YC40_9SPHI</name>
<keyword evidence="1" id="KW-1133">Transmembrane helix</keyword>
<dbReference type="EMBL" id="CM001403">
    <property type="protein sequence ID" value="EHQ29603.1"/>
    <property type="molecule type" value="Genomic_DNA"/>
</dbReference>
<evidence type="ECO:0000313" key="3">
    <source>
        <dbReference type="Proteomes" id="UP000002774"/>
    </source>
</evidence>
<dbReference type="PROSITE" id="PS51257">
    <property type="entry name" value="PROKAR_LIPOPROTEIN"/>
    <property type="match status" value="1"/>
</dbReference>
<gene>
    <name evidence="2" type="ORF">Mucpa_5532</name>
</gene>
<dbReference type="HOGENOM" id="CLU_1523494_0_0_10"/>
<dbReference type="AlphaFoldDB" id="H1YC40"/>
<keyword evidence="1" id="KW-0472">Membrane</keyword>
<organism evidence="2 3">
    <name type="scientific">Mucilaginibacter paludis DSM 18603</name>
    <dbReference type="NCBI Taxonomy" id="714943"/>
    <lineage>
        <taxon>Bacteria</taxon>
        <taxon>Pseudomonadati</taxon>
        <taxon>Bacteroidota</taxon>
        <taxon>Sphingobacteriia</taxon>
        <taxon>Sphingobacteriales</taxon>
        <taxon>Sphingobacteriaceae</taxon>
        <taxon>Mucilaginibacter</taxon>
    </lineage>
</organism>
<sequence>MIKVYRYVIYAILIIGTCGCYMYKPSFTLLDYTWSSSWQYSYSLKVDDQGKAFLRKNNLKTDSFFVRTKINLNELNILMKEIDKAKLDSQYIQDNIQDAPSFKVMIYPERALPSQYKVYGDNYPRQLKKLEDYCRMLSEKQGWLYLKDTIIDFESREKQFQSHVKGIHFPPPEEKQ</sequence>
<keyword evidence="1" id="KW-0812">Transmembrane</keyword>
<accession>H1YC40</accession>
<feature type="transmembrane region" description="Helical" evidence="1">
    <location>
        <begin position="7"/>
        <end position="24"/>
    </location>
</feature>
<protein>
    <recommendedName>
        <fullName evidence="4">Lipoprotein</fullName>
    </recommendedName>
</protein>
<dbReference type="Proteomes" id="UP000002774">
    <property type="component" value="Chromosome"/>
</dbReference>
<evidence type="ECO:0000313" key="2">
    <source>
        <dbReference type="EMBL" id="EHQ29603.1"/>
    </source>
</evidence>
<evidence type="ECO:0000256" key="1">
    <source>
        <dbReference type="SAM" id="Phobius"/>
    </source>
</evidence>
<reference evidence="2" key="1">
    <citation type="submission" date="2011-09" db="EMBL/GenBank/DDBJ databases">
        <title>The permanent draft genome of Mucilaginibacter paludis DSM 18603.</title>
        <authorList>
            <consortium name="US DOE Joint Genome Institute (JGI-PGF)"/>
            <person name="Lucas S."/>
            <person name="Han J."/>
            <person name="Lapidus A."/>
            <person name="Bruce D."/>
            <person name="Goodwin L."/>
            <person name="Pitluck S."/>
            <person name="Peters L."/>
            <person name="Kyrpides N."/>
            <person name="Mavromatis K."/>
            <person name="Ivanova N."/>
            <person name="Mikhailova N."/>
            <person name="Held B."/>
            <person name="Detter J.C."/>
            <person name="Tapia R."/>
            <person name="Han C."/>
            <person name="Land M."/>
            <person name="Hauser L."/>
            <person name="Markowitz V."/>
            <person name="Cheng J.-F."/>
            <person name="Hugenholtz P."/>
            <person name="Woyke T."/>
            <person name="Wu D."/>
            <person name="Tindall B."/>
            <person name="Brambilla E."/>
            <person name="Klenk H.-P."/>
            <person name="Eisen J.A."/>
        </authorList>
    </citation>
    <scope>NUCLEOTIDE SEQUENCE [LARGE SCALE GENOMIC DNA]</scope>
    <source>
        <strain evidence="2">DSM 18603</strain>
    </source>
</reference>
<proteinExistence type="predicted"/>
<keyword evidence="3" id="KW-1185">Reference proteome</keyword>
<dbReference type="STRING" id="714943.Mucpa_5532"/>
<evidence type="ECO:0008006" key="4">
    <source>
        <dbReference type="Google" id="ProtNLM"/>
    </source>
</evidence>